<evidence type="ECO:0000256" key="2">
    <source>
        <dbReference type="SAM" id="MobiDB-lite"/>
    </source>
</evidence>
<sequence length="304" mass="31605">MTAPAVDRPTAEDDTLVLPAVPGAPSAPDAPSGRGRPRLAQAGWAATLLSGLLLGFAVYLLALSPLQEGHYQSTSYQTFRYQLANALAPTGPAPDGDPVAVLDIPRIGLHQAVVVEGTTGRDLMRGPGHRRDTALPGQSGAAVLFGRGTSFGSPFGRISELRVGDKIEVTTGQGQFSYTVNAYGDGAHPILDAGAPARLVLVTSDSGWVPTSTVLIGARLDGTPQPGQRGRPAQLAADHALAQDTGALAALQLWSAGLLGAVLLATLAVRRWHRRAAYLAFTPVLAALLWACYENAAALLPNLY</sequence>
<protein>
    <submittedName>
        <fullName evidence="4">Sortase</fullName>
    </submittedName>
</protein>
<evidence type="ECO:0000256" key="3">
    <source>
        <dbReference type="SAM" id="Phobius"/>
    </source>
</evidence>
<dbReference type="Proteomes" id="UP000248039">
    <property type="component" value="Unassembled WGS sequence"/>
</dbReference>
<dbReference type="InterPro" id="IPR023365">
    <property type="entry name" value="Sortase_dom-sf"/>
</dbReference>
<keyword evidence="3" id="KW-0812">Transmembrane</keyword>
<dbReference type="AlphaFoldDB" id="A0A2V4N5S8"/>
<feature type="region of interest" description="Disordered" evidence="2">
    <location>
        <begin position="1"/>
        <end position="36"/>
    </location>
</feature>
<dbReference type="OrthoDB" id="5242879at2"/>
<dbReference type="SUPFAM" id="SSF63817">
    <property type="entry name" value="Sortase"/>
    <property type="match status" value="1"/>
</dbReference>
<evidence type="ECO:0000256" key="1">
    <source>
        <dbReference type="ARBA" id="ARBA00022801"/>
    </source>
</evidence>
<evidence type="ECO:0000313" key="5">
    <source>
        <dbReference type="Proteomes" id="UP000248039"/>
    </source>
</evidence>
<dbReference type="Pfam" id="PF04203">
    <property type="entry name" value="Sortase"/>
    <property type="match status" value="1"/>
</dbReference>
<comment type="caution">
    <text evidence="4">The sequence shown here is derived from an EMBL/GenBank/DDBJ whole genome shotgun (WGS) entry which is preliminary data.</text>
</comment>
<dbReference type="CDD" id="cd05830">
    <property type="entry name" value="Sortase_E"/>
    <property type="match status" value="1"/>
</dbReference>
<dbReference type="EMBL" id="PYBW01000080">
    <property type="protein sequence ID" value="PYC76891.1"/>
    <property type="molecule type" value="Genomic_DNA"/>
</dbReference>
<keyword evidence="1" id="KW-0378">Hydrolase</keyword>
<dbReference type="Gene3D" id="2.40.260.10">
    <property type="entry name" value="Sortase"/>
    <property type="match status" value="1"/>
</dbReference>
<accession>A0A2V4N5S8</accession>
<reference evidence="4 5" key="1">
    <citation type="submission" date="2018-03" db="EMBL/GenBank/DDBJ databases">
        <title>Bioinformatic expansion and discovery of thiopeptide antibiotics.</title>
        <authorList>
            <person name="Schwalen C.J."/>
            <person name="Hudson G.A."/>
            <person name="Mitchell D.A."/>
        </authorList>
    </citation>
    <scope>NUCLEOTIDE SEQUENCE [LARGE SCALE GENOMIC DNA]</scope>
    <source>
        <strain evidence="4 5">ATCC 21389</strain>
    </source>
</reference>
<evidence type="ECO:0000313" key="4">
    <source>
        <dbReference type="EMBL" id="PYC76891.1"/>
    </source>
</evidence>
<feature type="compositionally biased region" description="Low complexity" evidence="2">
    <location>
        <begin position="19"/>
        <end position="33"/>
    </location>
</feature>
<proteinExistence type="predicted"/>
<keyword evidence="5" id="KW-1185">Reference proteome</keyword>
<dbReference type="InterPro" id="IPR042003">
    <property type="entry name" value="Sortase_E"/>
</dbReference>
<feature type="transmembrane region" description="Helical" evidence="3">
    <location>
        <begin position="276"/>
        <end position="300"/>
    </location>
</feature>
<gene>
    <name evidence="4" type="ORF">C7C46_21105</name>
</gene>
<feature type="transmembrane region" description="Helical" evidence="3">
    <location>
        <begin position="42"/>
        <end position="62"/>
    </location>
</feature>
<keyword evidence="3" id="KW-0472">Membrane</keyword>
<dbReference type="RefSeq" id="WP_110671446.1">
    <property type="nucleotide sequence ID" value="NZ_PYBW01000080.1"/>
</dbReference>
<feature type="transmembrane region" description="Helical" evidence="3">
    <location>
        <begin position="251"/>
        <end position="269"/>
    </location>
</feature>
<keyword evidence="3" id="KW-1133">Transmembrane helix</keyword>
<name>A0A2V4N5S8_9ACTN</name>
<dbReference type="GO" id="GO:0016787">
    <property type="term" value="F:hydrolase activity"/>
    <property type="evidence" value="ECO:0007669"/>
    <property type="project" value="UniProtKB-KW"/>
</dbReference>
<organism evidence="4 5">
    <name type="scientific">Streptomyces tateyamensis</name>
    <dbReference type="NCBI Taxonomy" id="565073"/>
    <lineage>
        <taxon>Bacteria</taxon>
        <taxon>Bacillati</taxon>
        <taxon>Actinomycetota</taxon>
        <taxon>Actinomycetes</taxon>
        <taxon>Kitasatosporales</taxon>
        <taxon>Streptomycetaceae</taxon>
        <taxon>Streptomyces</taxon>
    </lineage>
</organism>
<dbReference type="InterPro" id="IPR005754">
    <property type="entry name" value="Sortase"/>
</dbReference>